<organism evidence="1 2">
    <name type="scientific">Actinia tenebrosa</name>
    <name type="common">Australian red waratah sea anemone</name>
    <dbReference type="NCBI Taxonomy" id="6105"/>
    <lineage>
        <taxon>Eukaryota</taxon>
        <taxon>Metazoa</taxon>
        <taxon>Cnidaria</taxon>
        <taxon>Anthozoa</taxon>
        <taxon>Hexacorallia</taxon>
        <taxon>Actiniaria</taxon>
        <taxon>Actiniidae</taxon>
        <taxon>Actinia</taxon>
    </lineage>
</organism>
<name>A0A6P8H4J7_ACTTE</name>
<evidence type="ECO:0000313" key="1">
    <source>
        <dbReference type="Proteomes" id="UP000515163"/>
    </source>
</evidence>
<dbReference type="Proteomes" id="UP000515163">
    <property type="component" value="Unplaced"/>
</dbReference>
<protein>
    <submittedName>
        <fullName evidence="2">Uncharacterized protein LOC116288603</fullName>
    </submittedName>
</protein>
<sequence>MGNLHGVQNLSEKIEENSTVQQLFTLQGNCGRLRRPGVGVTFSFPDPPRLLSINDTANMKEQNTNPQTVPYGFGCTCGSEKVIFCYNKRTGQKTWSCSGKCFELISYRVFIFR</sequence>
<accession>A0A6P8H4J7</accession>
<proteinExistence type="predicted"/>
<gene>
    <name evidence="2" type="primary">LOC116288603</name>
</gene>
<keyword evidence="1" id="KW-1185">Reference proteome</keyword>
<dbReference type="GeneID" id="116288603"/>
<dbReference type="RefSeq" id="XP_031551274.1">
    <property type="nucleotide sequence ID" value="XM_031695414.1"/>
</dbReference>
<evidence type="ECO:0000313" key="2">
    <source>
        <dbReference type="RefSeq" id="XP_031551274.1"/>
    </source>
</evidence>
<reference evidence="2" key="1">
    <citation type="submission" date="2025-08" db="UniProtKB">
        <authorList>
            <consortium name="RefSeq"/>
        </authorList>
    </citation>
    <scope>IDENTIFICATION</scope>
    <source>
        <tissue evidence="2">Tentacle</tissue>
    </source>
</reference>
<dbReference type="KEGG" id="aten:116288603"/>
<dbReference type="AlphaFoldDB" id="A0A6P8H4J7"/>
<dbReference type="InParanoid" id="A0A6P8H4J7"/>